<gene>
    <name evidence="21" type="ORF">BAUCODRAFT_52670</name>
</gene>
<feature type="non-terminal residue" evidence="21">
    <location>
        <position position="348"/>
    </location>
</feature>
<dbReference type="GeneID" id="19115179"/>
<evidence type="ECO:0000259" key="20">
    <source>
        <dbReference type="PROSITE" id="PS50800"/>
    </source>
</evidence>
<comment type="subcellular location">
    <subcellularLocation>
        <location evidence="2 17">Nucleus</location>
    </subcellularLocation>
</comment>
<dbReference type="KEGG" id="bcom:BAUCODRAFT_52670"/>
<comment type="similarity">
    <text evidence="4 17">Belongs to the RAD18 family.</text>
</comment>
<dbReference type="NCBIfam" id="TIGR00599">
    <property type="entry name" value="rad18"/>
    <property type="match status" value="1"/>
</dbReference>
<organism evidence="21 22">
    <name type="scientific">Baudoinia panamericana (strain UAMH 10762)</name>
    <name type="common">Angels' share fungus</name>
    <name type="synonym">Baudoinia compniacensis (strain UAMH 10762)</name>
    <dbReference type="NCBI Taxonomy" id="717646"/>
    <lineage>
        <taxon>Eukaryota</taxon>
        <taxon>Fungi</taxon>
        <taxon>Dikarya</taxon>
        <taxon>Ascomycota</taxon>
        <taxon>Pezizomycotina</taxon>
        <taxon>Dothideomycetes</taxon>
        <taxon>Dothideomycetidae</taxon>
        <taxon>Mycosphaerellales</taxon>
        <taxon>Teratosphaeriaceae</taxon>
        <taxon>Baudoinia</taxon>
    </lineage>
</organism>
<sequence>MYSDFDIPDSTDWLNTPLKDIADLENALHCQICKEFYDTPMITSCSHTFCSRCIRTSLSTDGRCPACRTADQASKLRNNWALQEVVGAFQTARPAAISVARREQEQTRRPGKRKRAVLDSDDVAQAQRVGRTTRSKSRRLAASQTSEPEVMEIEDTDEDASYEPQQPPEDGLVECPLGCGKRMKIEQVEPHLDRCEEERKQEEQRRSAARRPPANGVGSPGPSSRQKGTARPQERLAELNYSLLKEQPMRRKLEELGIPAWGSKQLMVRRHTEWVNLWNANCDSDHPRTKRELLHDLDTWERTQGGKASTANGGLANGVMRKDFDGVGWASNHRDDFSRLIADAKRKK</sequence>
<evidence type="ECO:0000256" key="9">
    <source>
        <dbReference type="ARBA" id="ARBA00022763"/>
    </source>
</evidence>
<evidence type="ECO:0000256" key="10">
    <source>
        <dbReference type="ARBA" id="ARBA00022771"/>
    </source>
</evidence>
<keyword evidence="12 17" id="KW-0862">Zinc</keyword>
<dbReference type="GO" id="GO:0061630">
    <property type="term" value="F:ubiquitin protein ligase activity"/>
    <property type="evidence" value="ECO:0007669"/>
    <property type="project" value="UniProtKB-UniRule"/>
</dbReference>
<evidence type="ECO:0000256" key="1">
    <source>
        <dbReference type="ARBA" id="ARBA00000900"/>
    </source>
</evidence>
<dbReference type="GO" id="GO:0005634">
    <property type="term" value="C:nucleus"/>
    <property type="evidence" value="ECO:0007669"/>
    <property type="project" value="UniProtKB-SubCell"/>
</dbReference>
<evidence type="ECO:0000256" key="6">
    <source>
        <dbReference type="ARBA" id="ARBA00015551"/>
    </source>
</evidence>
<dbReference type="SMART" id="SM00513">
    <property type="entry name" value="SAP"/>
    <property type="match status" value="1"/>
</dbReference>
<proteinExistence type="inferred from homology"/>
<dbReference type="InterPro" id="IPR003034">
    <property type="entry name" value="SAP_dom"/>
</dbReference>
<keyword evidence="10 16" id="KW-0863">Zinc-finger</keyword>
<dbReference type="InterPro" id="IPR039577">
    <property type="entry name" value="Rad18"/>
</dbReference>
<evidence type="ECO:0000256" key="16">
    <source>
        <dbReference type="PROSITE-ProRule" id="PRU00175"/>
    </source>
</evidence>
<comment type="subunit">
    <text evidence="17">Interacts with E2 UBC2, forming a complex with ubiquitin ligase activity.</text>
</comment>
<evidence type="ECO:0000256" key="11">
    <source>
        <dbReference type="ARBA" id="ARBA00022786"/>
    </source>
</evidence>
<evidence type="ECO:0000256" key="14">
    <source>
        <dbReference type="ARBA" id="ARBA00023204"/>
    </source>
</evidence>
<accession>M2MKU6</accession>
<dbReference type="PROSITE" id="PS00518">
    <property type="entry name" value="ZF_RING_1"/>
    <property type="match status" value="1"/>
</dbReference>
<reference evidence="21 22" key="1">
    <citation type="journal article" date="2012" name="PLoS Pathog.">
        <title>Diverse lifestyles and strategies of plant pathogenesis encoded in the genomes of eighteen Dothideomycetes fungi.</title>
        <authorList>
            <person name="Ohm R.A."/>
            <person name="Feau N."/>
            <person name="Henrissat B."/>
            <person name="Schoch C.L."/>
            <person name="Horwitz B.A."/>
            <person name="Barry K.W."/>
            <person name="Condon B.J."/>
            <person name="Copeland A.C."/>
            <person name="Dhillon B."/>
            <person name="Glaser F."/>
            <person name="Hesse C.N."/>
            <person name="Kosti I."/>
            <person name="LaButti K."/>
            <person name="Lindquist E.A."/>
            <person name="Lucas S."/>
            <person name="Salamov A.A."/>
            <person name="Bradshaw R.E."/>
            <person name="Ciuffetti L."/>
            <person name="Hamelin R.C."/>
            <person name="Kema G.H.J."/>
            <person name="Lawrence C."/>
            <person name="Scott J.A."/>
            <person name="Spatafora J.W."/>
            <person name="Turgeon B.G."/>
            <person name="de Wit P.J.G.M."/>
            <person name="Zhong S."/>
            <person name="Goodwin S.B."/>
            <person name="Grigoriev I.V."/>
        </authorList>
    </citation>
    <scope>NUCLEOTIDE SEQUENCE [LARGE SCALE GENOMIC DNA]</scope>
    <source>
        <strain evidence="21 22">UAMH 10762</strain>
    </source>
</reference>
<dbReference type="GO" id="GO:0097505">
    <property type="term" value="C:Rad6-Rad18 complex"/>
    <property type="evidence" value="ECO:0007669"/>
    <property type="project" value="TreeGrafter"/>
</dbReference>
<evidence type="ECO:0000256" key="15">
    <source>
        <dbReference type="ARBA" id="ARBA00023242"/>
    </source>
</evidence>
<feature type="compositionally biased region" description="Basic and acidic residues" evidence="18">
    <location>
        <begin position="192"/>
        <end position="206"/>
    </location>
</feature>
<dbReference type="PANTHER" id="PTHR14134:SF2">
    <property type="entry name" value="E3 UBIQUITIN-PROTEIN LIGASE RAD18"/>
    <property type="match status" value="1"/>
</dbReference>
<feature type="region of interest" description="Disordered" evidence="18">
    <location>
        <begin position="192"/>
        <end position="234"/>
    </location>
</feature>
<protein>
    <recommendedName>
        <fullName evidence="6 17">Postreplication repair E3 ubiquitin-protein ligase RAD18</fullName>
        <ecNumber evidence="5 17">2.3.2.27</ecNumber>
    </recommendedName>
    <alternativeName>
        <fullName evidence="17">RING-type E3 ubiquitin transferase RAD18</fullName>
    </alternativeName>
</protein>
<evidence type="ECO:0000256" key="7">
    <source>
        <dbReference type="ARBA" id="ARBA00022679"/>
    </source>
</evidence>
<keyword evidence="8 17" id="KW-0479">Metal-binding</keyword>
<evidence type="ECO:0000256" key="13">
    <source>
        <dbReference type="ARBA" id="ARBA00023125"/>
    </source>
</evidence>
<dbReference type="GO" id="GO:0008270">
    <property type="term" value="F:zinc ion binding"/>
    <property type="evidence" value="ECO:0007669"/>
    <property type="project" value="UniProtKB-KW"/>
</dbReference>
<keyword evidence="9 17" id="KW-0227">DNA damage</keyword>
<dbReference type="Pfam" id="PF13923">
    <property type="entry name" value="zf-C3HC4_2"/>
    <property type="match status" value="1"/>
</dbReference>
<evidence type="ECO:0000256" key="17">
    <source>
        <dbReference type="RuleBase" id="RU368093"/>
    </source>
</evidence>
<dbReference type="EC" id="2.3.2.27" evidence="5 17"/>
<keyword evidence="11 17" id="KW-0833">Ubl conjugation pathway</keyword>
<dbReference type="OMA" id="IPNTGPR"/>
<evidence type="ECO:0000256" key="18">
    <source>
        <dbReference type="SAM" id="MobiDB-lite"/>
    </source>
</evidence>
<dbReference type="STRING" id="717646.M2MKU6"/>
<comment type="pathway">
    <text evidence="3 17">Protein modification; protein ubiquitination.</text>
</comment>
<dbReference type="GO" id="GO:0003697">
    <property type="term" value="F:single-stranded DNA binding"/>
    <property type="evidence" value="ECO:0007669"/>
    <property type="project" value="UniProtKB-UniRule"/>
</dbReference>
<evidence type="ECO:0000256" key="12">
    <source>
        <dbReference type="ARBA" id="ARBA00022833"/>
    </source>
</evidence>
<evidence type="ECO:0000256" key="3">
    <source>
        <dbReference type="ARBA" id="ARBA00004906"/>
    </source>
</evidence>
<evidence type="ECO:0000259" key="19">
    <source>
        <dbReference type="PROSITE" id="PS50089"/>
    </source>
</evidence>
<feature type="region of interest" description="Disordered" evidence="18">
    <location>
        <begin position="99"/>
        <end position="175"/>
    </location>
</feature>
<feature type="domain" description="SAP" evidence="20">
    <location>
        <begin position="241"/>
        <end position="275"/>
    </location>
</feature>
<dbReference type="EMBL" id="KB445563">
    <property type="protein sequence ID" value="EMC91958.1"/>
    <property type="molecule type" value="Genomic_DNA"/>
</dbReference>
<dbReference type="OrthoDB" id="9049620at2759"/>
<dbReference type="SUPFAM" id="SSF57850">
    <property type="entry name" value="RING/U-box"/>
    <property type="match status" value="1"/>
</dbReference>
<dbReference type="GO" id="GO:0006281">
    <property type="term" value="P:DNA repair"/>
    <property type="evidence" value="ECO:0007669"/>
    <property type="project" value="UniProtKB-KW"/>
</dbReference>
<comment type="catalytic activity">
    <reaction evidence="1 17">
        <text>S-ubiquitinyl-[E2 ubiquitin-conjugating enzyme]-L-cysteine + [acceptor protein]-L-lysine = [E2 ubiquitin-conjugating enzyme]-L-cysteine + N(6)-ubiquitinyl-[acceptor protein]-L-lysine.</text>
        <dbReference type="EC" id="2.3.2.27"/>
    </reaction>
</comment>
<evidence type="ECO:0000313" key="21">
    <source>
        <dbReference type="EMBL" id="EMC91958.1"/>
    </source>
</evidence>
<feature type="domain" description="RING-type" evidence="19">
    <location>
        <begin position="30"/>
        <end position="68"/>
    </location>
</feature>
<keyword evidence="22" id="KW-1185">Reference proteome</keyword>
<keyword evidence="7 17" id="KW-0808">Transferase</keyword>
<dbReference type="PANTHER" id="PTHR14134">
    <property type="entry name" value="E3 UBIQUITIN-PROTEIN LIGASE RAD18"/>
    <property type="match status" value="1"/>
</dbReference>
<name>M2MKU6_BAUPA</name>
<dbReference type="Proteomes" id="UP000011761">
    <property type="component" value="Unassembled WGS sequence"/>
</dbReference>
<dbReference type="Gene3D" id="3.30.40.10">
    <property type="entry name" value="Zinc/RING finger domain, C3HC4 (zinc finger)"/>
    <property type="match status" value="1"/>
</dbReference>
<dbReference type="InterPro" id="IPR013083">
    <property type="entry name" value="Znf_RING/FYVE/PHD"/>
</dbReference>
<dbReference type="InterPro" id="IPR001841">
    <property type="entry name" value="Znf_RING"/>
</dbReference>
<dbReference type="FunFam" id="3.30.40.10:FF:000172">
    <property type="entry name" value="E3 ubiquitin-protein ligase RAD18"/>
    <property type="match status" value="1"/>
</dbReference>
<evidence type="ECO:0000313" key="22">
    <source>
        <dbReference type="Proteomes" id="UP000011761"/>
    </source>
</evidence>
<dbReference type="PROSITE" id="PS50089">
    <property type="entry name" value="ZF_RING_2"/>
    <property type="match status" value="1"/>
</dbReference>
<dbReference type="SMART" id="SM00184">
    <property type="entry name" value="RING"/>
    <property type="match status" value="1"/>
</dbReference>
<keyword evidence="15 17" id="KW-0539">Nucleus</keyword>
<dbReference type="RefSeq" id="XP_007680981.1">
    <property type="nucleotide sequence ID" value="XM_007682791.1"/>
</dbReference>
<keyword evidence="14 17" id="KW-0234">DNA repair</keyword>
<dbReference type="AlphaFoldDB" id="M2MKU6"/>
<dbReference type="eggNOG" id="KOG0287">
    <property type="taxonomic scope" value="Eukaryota"/>
</dbReference>
<evidence type="ECO:0000256" key="8">
    <source>
        <dbReference type="ARBA" id="ARBA00022723"/>
    </source>
</evidence>
<dbReference type="PROSITE" id="PS50800">
    <property type="entry name" value="SAP"/>
    <property type="match status" value="1"/>
</dbReference>
<dbReference type="HOGENOM" id="CLU_028491_2_0_1"/>
<evidence type="ECO:0000256" key="5">
    <source>
        <dbReference type="ARBA" id="ARBA00012483"/>
    </source>
</evidence>
<dbReference type="GO" id="GO:0006301">
    <property type="term" value="P:DNA damage tolerance"/>
    <property type="evidence" value="ECO:0007669"/>
    <property type="project" value="InterPro"/>
</dbReference>
<dbReference type="GO" id="GO:0006513">
    <property type="term" value="P:protein monoubiquitination"/>
    <property type="evidence" value="ECO:0007669"/>
    <property type="project" value="InterPro"/>
</dbReference>
<evidence type="ECO:0000256" key="4">
    <source>
        <dbReference type="ARBA" id="ARBA00009506"/>
    </source>
</evidence>
<dbReference type="InterPro" id="IPR004580">
    <property type="entry name" value="Rad18_fungi"/>
</dbReference>
<comment type="function">
    <text evidence="17">E3 RING-finger protein, member of the UBC2/RAD6 epistasis group. Associates to the E2 ubiquitin conjugating enzyme UBC2/RAD6 to form the UBC2-RAD18 ubiquitin ligase complex involved in postreplicative repair (PRR) of damaged DNA.</text>
</comment>
<feature type="compositionally biased region" description="Acidic residues" evidence="18">
    <location>
        <begin position="149"/>
        <end position="161"/>
    </location>
</feature>
<dbReference type="UniPathway" id="UPA00143"/>
<evidence type="ECO:0000256" key="2">
    <source>
        <dbReference type="ARBA" id="ARBA00004123"/>
    </source>
</evidence>
<dbReference type="InterPro" id="IPR017907">
    <property type="entry name" value="Znf_RING_CS"/>
</dbReference>
<keyword evidence="13 17" id="KW-0238">DNA-binding</keyword>